<feature type="chain" id="PRO_5042497592" evidence="2">
    <location>
        <begin position="34"/>
        <end position="236"/>
    </location>
</feature>
<evidence type="ECO:0000313" key="4">
    <source>
        <dbReference type="RefSeq" id="XP_028968433.1"/>
    </source>
</evidence>
<feature type="region of interest" description="Disordered" evidence="1">
    <location>
        <begin position="107"/>
        <end position="236"/>
    </location>
</feature>
<protein>
    <submittedName>
        <fullName evidence="4">Uncharacterized protein LOC100899813</fullName>
    </submittedName>
</protein>
<keyword evidence="3" id="KW-1185">Reference proteome</keyword>
<evidence type="ECO:0000313" key="3">
    <source>
        <dbReference type="Proteomes" id="UP000694867"/>
    </source>
</evidence>
<evidence type="ECO:0000256" key="1">
    <source>
        <dbReference type="SAM" id="MobiDB-lite"/>
    </source>
</evidence>
<keyword evidence="2" id="KW-0732">Signal</keyword>
<dbReference type="AlphaFoldDB" id="A0AAJ7WJP3"/>
<reference evidence="4" key="1">
    <citation type="submission" date="2025-08" db="UniProtKB">
        <authorList>
            <consortium name="RefSeq"/>
        </authorList>
    </citation>
    <scope>IDENTIFICATION</scope>
</reference>
<dbReference type="KEGG" id="goe:100899813"/>
<dbReference type="Proteomes" id="UP000694867">
    <property type="component" value="Unplaced"/>
</dbReference>
<proteinExistence type="predicted"/>
<gene>
    <name evidence="4" type="primary">LOC100899813</name>
</gene>
<sequence length="236" mass="26478">MKALRPFLPSRILLLHSLIYALSLSSVLTPAVCHDGGILATLTQTIHHLFERPVINIGVQPLNYGHGIKLGVDAVIKTRKHPKKTTHHHHHHYDEEEEVIEEHVIDHHRTGEAKQSSRPRPRISFELGRPRSGGGLTVSSAPKLTKRKKFVPKDMDDDNEDGKSYRKKTSDELSKGLEKDRHEPYIRASSNRAYKPRNLEKSDVADEEPPAAASGPMAEYERRSFHSAGSMGNDDA</sequence>
<feature type="compositionally biased region" description="Basic and acidic residues" evidence="1">
    <location>
        <begin position="161"/>
        <end position="185"/>
    </location>
</feature>
<accession>A0AAJ7WJP3</accession>
<dbReference type="RefSeq" id="XP_028968433.1">
    <property type="nucleotide sequence ID" value="XM_029112600.1"/>
</dbReference>
<evidence type="ECO:0000256" key="2">
    <source>
        <dbReference type="SAM" id="SignalP"/>
    </source>
</evidence>
<dbReference type="GeneID" id="100899813"/>
<feature type="signal peptide" evidence="2">
    <location>
        <begin position="1"/>
        <end position="33"/>
    </location>
</feature>
<name>A0AAJ7WJP3_9ACAR</name>
<organism evidence="3 4">
    <name type="scientific">Galendromus occidentalis</name>
    <name type="common">western predatory mite</name>
    <dbReference type="NCBI Taxonomy" id="34638"/>
    <lineage>
        <taxon>Eukaryota</taxon>
        <taxon>Metazoa</taxon>
        <taxon>Ecdysozoa</taxon>
        <taxon>Arthropoda</taxon>
        <taxon>Chelicerata</taxon>
        <taxon>Arachnida</taxon>
        <taxon>Acari</taxon>
        <taxon>Parasitiformes</taxon>
        <taxon>Mesostigmata</taxon>
        <taxon>Gamasina</taxon>
        <taxon>Phytoseioidea</taxon>
        <taxon>Phytoseiidae</taxon>
        <taxon>Typhlodrominae</taxon>
        <taxon>Galendromus</taxon>
    </lineage>
</organism>